<reference evidence="3" key="1">
    <citation type="journal article" date="2010" name="Genome Biol.">
        <title>Genome sequence of the necrotrophic plant pathogen Pythium ultimum reveals original pathogenicity mechanisms and effector repertoire.</title>
        <authorList>
            <person name="Levesque C.A."/>
            <person name="Brouwer H."/>
            <person name="Cano L."/>
            <person name="Hamilton J.P."/>
            <person name="Holt C."/>
            <person name="Huitema E."/>
            <person name="Raffaele S."/>
            <person name="Robideau G.P."/>
            <person name="Thines M."/>
            <person name="Win J."/>
            <person name="Zerillo M.M."/>
            <person name="Beakes G.W."/>
            <person name="Boore J.L."/>
            <person name="Busam D."/>
            <person name="Dumas B."/>
            <person name="Ferriera S."/>
            <person name="Fuerstenberg S.I."/>
            <person name="Gachon C.M."/>
            <person name="Gaulin E."/>
            <person name="Govers F."/>
            <person name="Grenville-Briggs L."/>
            <person name="Horner N."/>
            <person name="Hostetler J."/>
            <person name="Jiang R.H."/>
            <person name="Johnson J."/>
            <person name="Krajaejun T."/>
            <person name="Lin H."/>
            <person name="Meijer H.J."/>
            <person name="Moore B."/>
            <person name="Morris P."/>
            <person name="Phuntmart V."/>
            <person name="Puiu D."/>
            <person name="Shetty J."/>
            <person name="Stajich J.E."/>
            <person name="Tripathy S."/>
            <person name="Wawra S."/>
            <person name="van West P."/>
            <person name="Whitty B.R."/>
            <person name="Coutinho P.M."/>
            <person name="Henrissat B."/>
            <person name="Martin F."/>
            <person name="Thomas P.D."/>
            <person name="Tyler B.M."/>
            <person name="De Vries R.P."/>
            <person name="Kamoun S."/>
            <person name="Yandell M."/>
            <person name="Tisserat N."/>
            <person name="Buell C.R."/>
        </authorList>
    </citation>
    <scope>NUCLEOTIDE SEQUENCE</scope>
    <source>
        <strain evidence="3">DAOM:BR144</strain>
    </source>
</reference>
<evidence type="ECO:0000313" key="3">
    <source>
        <dbReference type="Proteomes" id="UP000019132"/>
    </source>
</evidence>
<organism evidence="2 3">
    <name type="scientific">Globisporangium ultimum (strain ATCC 200006 / CBS 805.95 / DAOM BR144)</name>
    <name type="common">Pythium ultimum</name>
    <dbReference type="NCBI Taxonomy" id="431595"/>
    <lineage>
        <taxon>Eukaryota</taxon>
        <taxon>Sar</taxon>
        <taxon>Stramenopiles</taxon>
        <taxon>Oomycota</taxon>
        <taxon>Peronosporomycetes</taxon>
        <taxon>Pythiales</taxon>
        <taxon>Pythiaceae</taxon>
        <taxon>Globisporangium</taxon>
    </lineage>
</organism>
<accession>K3XAZ6</accession>
<feature type="compositionally biased region" description="Basic residues" evidence="1">
    <location>
        <begin position="64"/>
        <end position="77"/>
    </location>
</feature>
<evidence type="ECO:0000256" key="1">
    <source>
        <dbReference type="SAM" id="MobiDB-lite"/>
    </source>
</evidence>
<dbReference type="AlphaFoldDB" id="K3XAZ6"/>
<reference evidence="2" key="3">
    <citation type="submission" date="2015-02" db="UniProtKB">
        <authorList>
            <consortium name="EnsemblProtists"/>
        </authorList>
    </citation>
    <scope>IDENTIFICATION</scope>
    <source>
        <strain evidence="2">DAOM BR144</strain>
    </source>
</reference>
<dbReference type="Proteomes" id="UP000019132">
    <property type="component" value="Unassembled WGS sequence"/>
</dbReference>
<feature type="compositionally biased region" description="Acidic residues" evidence="1">
    <location>
        <begin position="1"/>
        <end position="12"/>
    </location>
</feature>
<feature type="region of interest" description="Disordered" evidence="1">
    <location>
        <begin position="1"/>
        <end position="24"/>
    </location>
</feature>
<dbReference type="VEuPathDB" id="FungiDB:PYU1_G014364"/>
<dbReference type="OMA" id="DDTHMES"/>
<sequence>MVDAPSELEDMTEPMADVTNSSTDGATTTTWNFVQMNMSLLPIARPLPVTTVCHRFQESFQSGRKPRTPNQKLHRRVLQNASNISPRRHDLGMRRTSISTNHSSHSSTASSAAFAASARSQPSSPLLRIQLPNASSSPAQSPHSSPASFSSATQRIYSQSDDTLVQCIGNKRGRDGYASDSSDSQLLPVHGELQLSRSVSLSTAWELKTYKGKRIMELLDEERRLHPDEHITAGAQSPTKRSRLH</sequence>
<keyword evidence="3" id="KW-1185">Reference proteome</keyword>
<feature type="region of interest" description="Disordered" evidence="1">
    <location>
        <begin position="59"/>
        <end position="153"/>
    </location>
</feature>
<evidence type="ECO:0000313" key="2">
    <source>
        <dbReference type="EnsemblProtists" id="PYU1_T014395"/>
    </source>
</evidence>
<dbReference type="HOGENOM" id="CLU_1237171_0_0_1"/>
<feature type="compositionally biased region" description="Low complexity" evidence="1">
    <location>
        <begin position="132"/>
        <end position="152"/>
    </location>
</feature>
<name>K3XAZ6_GLOUD</name>
<proteinExistence type="predicted"/>
<dbReference type="EMBL" id="GL376565">
    <property type="status" value="NOT_ANNOTATED_CDS"/>
    <property type="molecule type" value="Genomic_DNA"/>
</dbReference>
<reference evidence="3" key="2">
    <citation type="submission" date="2010-04" db="EMBL/GenBank/DDBJ databases">
        <authorList>
            <person name="Buell R."/>
            <person name="Hamilton J."/>
            <person name="Hostetler J."/>
        </authorList>
    </citation>
    <scope>NUCLEOTIDE SEQUENCE [LARGE SCALE GENOMIC DNA]</scope>
    <source>
        <strain evidence="3">DAOM:BR144</strain>
    </source>
</reference>
<dbReference type="InParanoid" id="K3XAZ6"/>
<protein>
    <submittedName>
        <fullName evidence="2">Uncharacterized protein</fullName>
    </submittedName>
</protein>
<dbReference type="EnsemblProtists" id="PYU1_T014395">
    <property type="protein sequence ID" value="PYU1_T014395"/>
    <property type="gene ID" value="PYU1_G014364"/>
</dbReference>
<dbReference type="eggNOG" id="ENOG502S7NR">
    <property type="taxonomic scope" value="Eukaryota"/>
</dbReference>
<feature type="compositionally biased region" description="Low complexity" evidence="1">
    <location>
        <begin position="96"/>
        <end position="124"/>
    </location>
</feature>